<keyword evidence="6" id="KW-1015">Disulfide bond</keyword>
<evidence type="ECO:0000259" key="11">
    <source>
        <dbReference type="Pfam" id="PF02852"/>
    </source>
</evidence>
<dbReference type="PANTHER" id="PTHR43014">
    <property type="entry name" value="MERCURIC REDUCTASE"/>
    <property type="match status" value="1"/>
</dbReference>
<feature type="binding site" evidence="8">
    <location>
        <position position="266"/>
    </location>
    <ligand>
        <name>NAD(+)</name>
        <dbReference type="ChEBI" id="CHEBI:57540"/>
    </ligand>
</feature>
<dbReference type="AlphaFoldDB" id="A0A0B5ALV3"/>
<dbReference type="PRINTS" id="PR00368">
    <property type="entry name" value="FADPNR"/>
</dbReference>
<reference evidence="13 14" key="1">
    <citation type="submission" date="2014-08" db="EMBL/GenBank/DDBJ databases">
        <title>Complete genome of a marine bacteria Jeotgalibacillus malaysiensis.</title>
        <authorList>
            <person name="Yaakop A.S."/>
            <person name="Chan K.-G."/>
            <person name="Goh K.M."/>
        </authorList>
    </citation>
    <scope>NUCLEOTIDE SEQUENCE [LARGE SCALE GENOMIC DNA]</scope>
    <source>
        <strain evidence="13 14">D5</strain>
    </source>
</reference>
<dbReference type="PRINTS" id="PR00411">
    <property type="entry name" value="PNDRDTASEI"/>
</dbReference>
<keyword evidence="14" id="KW-1185">Reference proteome</keyword>
<dbReference type="InterPro" id="IPR012999">
    <property type="entry name" value="Pyr_OxRdtase_I_AS"/>
</dbReference>
<dbReference type="GO" id="GO:0050660">
    <property type="term" value="F:flavin adenine dinucleotide binding"/>
    <property type="evidence" value="ECO:0007669"/>
    <property type="project" value="TreeGrafter"/>
</dbReference>
<proteinExistence type="inferred from homology"/>
<dbReference type="Proteomes" id="UP000031449">
    <property type="component" value="Chromosome"/>
</dbReference>
<dbReference type="PANTHER" id="PTHR43014:SF4">
    <property type="entry name" value="PYRIDINE NUCLEOTIDE-DISULFIDE OXIDOREDUCTASE RCLA-RELATED"/>
    <property type="match status" value="1"/>
</dbReference>
<dbReference type="BioCyc" id="JESP1508404:G14D9-11079-MONOMER"/>
<keyword evidence="3 8" id="KW-0274">FAD</keyword>
<evidence type="ECO:0000256" key="4">
    <source>
        <dbReference type="ARBA" id="ARBA00022857"/>
    </source>
</evidence>
<feature type="disulfide bond" description="Redox-active" evidence="9">
    <location>
        <begin position="42"/>
        <end position="47"/>
    </location>
</feature>
<dbReference type="InterPro" id="IPR036188">
    <property type="entry name" value="FAD/NAD-bd_sf"/>
</dbReference>
<evidence type="ECO:0000259" key="12">
    <source>
        <dbReference type="Pfam" id="PF07992"/>
    </source>
</evidence>
<feature type="binding site" evidence="8">
    <location>
        <begin position="140"/>
        <end position="142"/>
    </location>
    <ligand>
        <name>FAD</name>
        <dbReference type="ChEBI" id="CHEBI:57692"/>
    </ligand>
</feature>
<keyword evidence="7 10" id="KW-0676">Redox-active center</keyword>
<evidence type="ECO:0000256" key="8">
    <source>
        <dbReference type="PIRSR" id="PIRSR000350-3"/>
    </source>
</evidence>
<evidence type="ECO:0000313" key="14">
    <source>
        <dbReference type="Proteomes" id="UP000031449"/>
    </source>
</evidence>
<dbReference type="InterPro" id="IPR016156">
    <property type="entry name" value="FAD/NAD-linked_Rdtase_dimer_sf"/>
</dbReference>
<dbReference type="InterPro" id="IPR001100">
    <property type="entry name" value="Pyr_nuc-diS_OxRdtase"/>
</dbReference>
<keyword evidence="8" id="KW-0520">NAD</keyword>
<keyword evidence="2 10" id="KW-0285">Flavoprotein</keyword>
<dbReference type="Pfam" id="PF07992">
    <property type="entry name" value="Pyr_redox_2"/>
    <property type="match status" value="1"/>
</dbReference>
<comment type="cofactor">
    <cofactor evidence="8">
        <name>FAD</name>
        <dbReference type="ChEBI" id="CHEBI:57692"/>
    </cofactor>
    <text evidence="8">Binds 1 FAD per subunit.</text>
</comment>
<dbReference type="SUPFAM" id="SSF55424">
    <property type="entry name" value="FAD/NAD-linked reductases, dimerisation (C-terminal) domain"/>
    <property type="match status" value="1"/>
</dbReference>
<name>A0A0B5ALV3_9BACL</name>
<evidence type="ECO:0000256" key="6">
    <source>
        <dbReference type="ARBA" id="ARBA00023157"/>
    </source>
</evidence>
<evidence type="ECO:0000256" key="7">
    <source>
        <dbReference type="ARBA" id="ARBA00023284"/>
    </source>
</evidence>
<protein>
    <submittedName>
        <fullName evidence="13">FAD-dependent pyridine nucleotide-disulfide oxidoreductase</fullName>
    </submittedName>
</protein>
<dbReference type="OrthoDB" id="9800167at2"/>
<keyword evidence="8" id="KW-0547">Nucleotide-binding</keyword>
<keyword evidence="4" id="KW-0521">NADP</keyword>
<evidence type="ECO:0000256" key="1">
    <source>
        <dbReference type="ARBA" id="ARBA00007532"/>
    </source>
</evidence>
<dbReference type="SUPFAM" id="SSF51905">
    <property type="entry name" value="FAD/NAD(P)-binding domain"/>
    <property type="match status" value="1"/>
</dbReference>
<dbReference type="InterPro" id="IPR004099">
    <property type="entry name" value="Pyr_nucl-diS_OxRdtase_dimer"/>
</dbReference>
<evidence type="ECO:0000256" key="2">
    <source>
        <dbReference type="ARBA" id="ARBA00022630"/>
    </source>
</evidence>
<feature type="binding site" evidence="8">
    <location>
        <position position="200"/>
    </location>
    <ligand>
        <name>NAD(+)</name>
        <dbReference type="ChEBI" id="CHEBI:57540"/>
    </ligand>
</feature>
<evidence type="ECO:0000313" key="13">
    <source>
        <dbReference type="EMBL" id="AJD91141.1"/>
    </source>
</evidence>
<dbReference type="PROSITE" id="PS00076">
    <property type="entry name" value="PYRIDINE_REDOX_1"/>
    <property type="match status" value="1"/>
</dbReference>
<evidence type="ECO:0000256" key="9">
    <source>
        <dbReference type="PIRSR" id="PIRSR000350-4"/>
    </source>
</evidence>
<feature type="binding site" evidence="8">
    <location>
        <position position="51"/>
    </location>
    <ligand>
        <name>FAD</name>
        <dbReference type="ChEBI" id="CHEBI:57692"/>
    </ligand>
</feature>
<dbReference type="Pfam" id="PF02852">
    <property type="entry name" value="Pyr_redox_dim"/>
    <property type="match status" value="1"/>
</dbReference>
<organism evidence="13 14">
    <name type="scientific">Jeotgalibacillus malaysiensis</name>
    <dbReference type="NCBI Taxonomy" id="1508404"/>
    <lineage>
        <taxon>Bacteria</taxon>
        <taxon>Bacillati</taxon>
        <taxon>Bacillota</taxon>
        <taxon>Bacilli</taxon>
        <taxon>Bacillales</taxon>
        <taxon>Caryophanaceae</taxon>
        <taxon>Jeotgalibacillus</taxon>
    </lineage>
</organism>
<dbReference type="Gene3D" id="3.30.390.30">
    <property type="match status" value="1"/>
</dbReference>
<dbReference type="PIRSF" id="PIRSF000350">
    <property type="entry name" value="Mercury_reductase_MerA"/>
    <property type="match status" value="1"/>
</dbReference>
<feature type="domain" description="Pyridine nucleotide-disulphide oxidoreductase dimerisation" evidence="11">
    <location>
        <begin position="341"/>
        <end position="448"/>
    </location>
</feature>
<keyword evidence="5 10" id="KW-0560">Oxidoreductase</keyword>
<dbReference type="Gene3D" id="3.50.50.60">
    <property type="entry name" value="FAD/NAD(P)-binding domain"/>
    <property type="match status" value="2"/>
</dbReference>
<dbReference type="GO" id="GO:0016668">
    <property type="term" value="F:oxidoreductase activity, acting on a sulfur group of donors, NAD(P) as acceptor"/>
    <property type="evidence" value="ECO:0007669"/>
    <property type="project" value="InterPro"/>
</dbReference>
<evidence type="ECO:0000256" key="10">
    <source>
        <dbReference type="RuleBase" id="RU003691"/>
    </source>
</evidence>
<gene>
    <name evidence="13" type="ORF">JMA_18240</name>
</gene>
<dbReference type="InterPro" id="IPR023753">
    <property type="entry name" value="FAD/NAD-binding_dom"/>
</dbReference>
<dbReference type="GO" id="GO:0003955">
    <property type="term" value="F:NAD(P)H dehydrogenase (quinone) activity"/>
    <property type="evidence" value="ECO:0007669"/>
    <property type="project" value="TreeGrafter"/>
</dbReference>
<feature type="binding site" evidence="8">
    <location>
        <begin position="177"/>
        <end position="184"/>
    </location>
    <ligand>
        <name>NAD(+)</name>
        <dbReference type="ChEBI" id="CHEBI:57540"/>
    </ligand>
</feature>
<feature type="domain" description="FAD/NAD(P)-binding" evidence="12">
    <location>
        <begin position="4"/>
        <end position="321"/>
    </location>
</feature>
<evidence type="ECO:0000256" key="3">
    <source>
        <dbReference type="ARBA" id="ARBA00022827"/>
    </source>
</evidence>
<evidence type="ECO:0000256" key="5">
    <source>
        <dbReference type="ARBA" id="ARBA00023002"/>
    </source>
</evidence>
<feature type="binding site" evidence="8">
    <location>
        <position position="306"/>
    </location>
    <ligand>
        <name>FAD</name>
        <dbReference type="ChEBI" id="CHEBI:57692"/>
    </ligand>
</feature>
<dbReference type="KEGG" id="jeo:JMA_18240"/>
<dbReference type="EMBL" id="CP009416">
    <property type="protein sequence ID" value="AJD91141.1"/>
    <property type="molecule type" value="Genomic_DNA"/>
</dbReference>
<accession>A0A0B5ALV3</accession>
<dbReference type="STRING" id="1508404.JMA_18240"/>
<dbReference type="HOGENOM" id="CLU_016755_1_0_9"/>
<sequence length="489" mass="53606">MERYQVAIIGGGSAGMTAASGMASLGAKVALIEKRNSLGGDCLHFGCVPSKALIKTANMSHDMHEAAEFLGLSISGEMSFEKVKERINQARSTIQSHDSSDRFTDLGADVYFGEASFESDHIVNIGDGESIYAEKIVIATGSKPVIPPIDGIETIPYVTNESIFDLPALPAKLGVIGGGTVGLEMAQAFSRLGSEVTVFEGADRLFSKEDRDITRFMENEISKELEIRLNTKVVQAAYENEKSVLTVEQKGQQTTEAFDVILVAAGRKPAIDSLKLEQAGVEKVKGFIHTDATFRTSRPHIFAVGDTVNTLPFTHAAGEEAKTIVSNVLFGLRNTLDHSNTPWVTFTVPEVFHLGMTEQEAEDKKIEYKVFRAHLNEVDRFITAHETRGFVKFITDKKGYILGAHAAGTDAGEWMQLAVYAKKNKMKIGTLSRMVYTYPVKAGAVQKAADMFWREKLFDGPLPKLTKKFFDFKFKLSGGKVTPDQQPES</sequence>
<comment type="similarity">
    <text evidence="1 10">Belongs to the class-I pyridine nucleotide-disulfide oxidoreductase family.</text>
</comment>